<dbReference type="Pfam" id="PF02321">
    <property type="entry name" value="OEP"/>
    <property type="match status" value="1"/>
</dbReference>
<comment type="subcellular location">
    <subcellularLocation>
        <location evidence="1">Cell outer membrane</location>
    </subcellularLocation>
</comment>
<dbReference type="Gene3D" id="1.20.1600.10">
    <property type="entry name" value="Outer membrane efflux proteins (OEP)"/>
    <property type="match status" value="1"/>
</dbReference>
<keyword evidence="7" id="KW-0998">Cell outer membrane</keyword>
<evidence type="ECO:0000256" key="2">
    <source>
        <dbReference type="ARBA" id="ARBA00007613"/>
    </source>
</evidence>
<feature type="coiled-coil region" evidence="8">
    <location>
        <begin position="326"/>
        <end position="360"/>
    </location>
</feature>
<dbReference type="PANTHER" id="PTHR30026:SF20">
    <property type="entry name" value="OUTER MEMBRANE PROTEIN TOLC"/>
    <property type="match status" value="1"/>
</dbReference>
<reference evidence="10 11" key="1">
    <citation type="submission" date="2021-05" db="EMBL/GenBank/DDBJ databases">
        <title>Aequorivita echinoideorum JCM 30378 genome.</title>
        <authorList>
            <person name="Zhang H."/>
            <person name="Li C."/>
        </authorList>
    </citation>
    <scope>NUCLEOTIDE SEQUENCE [LARGE SCALE GENOMIC DNA]</scope>
    <source>
        <strain evidence="10 11">JCM30378</strain>
    </source>
</reference>
<keyword evidence="9" id="KW-0732">Signal</keyword>
<feature type="signal peptide" evidence="9">
    <location>
        <begin position="1"/>
        <end position="25"/>
    </location>
</feature>
<accession>A0ABS5S4F8</accession>
<evidence type="ECO:0000256" key="1">
    <source>
        <dbReference type="ARBA" id="ARBA00004442"/>
    </source>
</evidence>
<keyword evidence="4" id="KW-1134">Transmembrane beta strand</keyword>
<feature type="chain" id="PRO_5046622076" evidence="9">
    <location>
        <begin position="26"/>
        <end position="411"/>
    </location>
</feature>
<keyword evidence="6" id="KW-0472">Membrane</keyword>
<name>A0ABS5S4F8_9FLAO</name>
<dbReference type="InterPro" id="IPR003423">
    <property type="entry name" value="OMP_efflux"/>
</dbReference>
<protein>
    <submittedName>
        <fullName evidence="10">TolC family protein</fullName>
    </submittedName>
</protein>
<sequence>MIKKKIYIRLALFFGIGLSAINSFGQDLQTYIDEAITNSPEIQKFQLRYDIASEKVNEANWIPNTEFSVGYFVSEPETRVGAQRARFSVKQMLPWFGTITARENYATSMADADFVEVTIAKRKLALSVSQFYFQLYEIRAKQKVLDQNIALLQTYEKLALTSVEVGKASAVDVLRLQIRQNELQQEKEVLQEQNNGIQAAMNSLMNRGYDKEISVVESLEIPMEDMQLSFEALSVNPELLKFDKLYESVAKSELLNLRESQPKFGIGVDYLPVAARQDMDFIDNGKDILMPMVSITIPIFNNRYKSITKQNELRQQEIQSQKDERLNGLESELAKAISQRNQARIKFETQSKNLQQAKDAEEILIKNYETGTIDFNDVLDIQELQLKFQINQIESIKMYFEQSTIINYLTN</sequence>
<evidence type="ECO:0000256" key="6">
    <source>
        <dbReference type="ARBA" id="ARBA00023136"/>
    </source>
</evidence>
<comment type="caution">
    <text evidence="10">The sequence shown here is derived from an EMBL/GenBank/DDBJ whole genome shotgun (WGS) entry which is preliminary data.</text>
</comment>
<keyword evidence="3" id="KW-0813">Transport</keyword>
<evidence type="ECO:0000256" key="3">
    <source>
        <dbReference type="ARBA" id="ARBA00022448"/>
    </source>
</evidence>
<dbReference type="SUPFAM" id="SSF56954">
    <property type="entry name" value="Outer membrane efflux proteins (OEP)"/>
    <property type="match status" value="1"/>
</dbReference>
<evidence type="ECO:0000313" key="10">
    <source>
        <dbReference type="EMBL" id="MBT0608107.1"/>
    </source>
</evidence>
<dbReference type="RefSeq" id="WP_214112979.1">
    <property type="nucleotide sequence ID" value="NZ_JAHCTB010000003.1"/>
</dbReference>
<gene>
    <name evidence="10" type="ORF">KIV10_07935</name>
</gene>
<dbReference type="PANTHER" id="PTHR30026">
    <property type="entry name" value="OUTER MEMBRANE PROTEIN TOLC"/>
    <property type="match status" value="1"/>
</dbReference>
<organism evidence="10 11">
    <name type="scientific">Aequorivita echinoideorum</name>
    <dbReference type="NCBI Taxonomy" id="1549647"/>
    <lineage>
        <taxon>Bacteria</taxon>
        <taxon>Pseudomonadati</taxon>
        <taxon>Bacteroidota</taxon>
        <taxon>Flavobacteriia</taxon>
        <taxon>Flavobacteriales</taxon>
        <taxon>Flavobacteriaceae</taxon>
        <taxon>Aequorivita</taxon>
    </lineage>
</organism>
<evidence type="ECO:0000256" key="9">
    <source>
        <dbReference type="SAM" id="SignalP"/>
    </source>
</evidence>
<keyword evidence="5" id="KW-0812">Transmembrane</keyword>
<evidence type="ECO:0000256" key="8">
    <source>
        <dbReference type="SAM" id="Coils"/>
    </source>
</evidence>
<comment type="similarity">
    <text evidence="2">Belongs to the outer membrane factor (OMF) (TC 1.B.17) family.</text>
</comment>
<dbReference type="InterPro" id="IPR051906">
    <property type="entry name" value="TolC-like"/>
</dbReference>
<keyword evidence="8" id="KW-0175">Coiled coil</keyword>
<evidence type="ECO:0000256" key="4">
    <source>
        <dbReference type="ARBA" id="ARBA00022452"/>
    </source>
</evidence>
<keyword evidence="11" id="KW-1185">Reference proteome</keyword>
<evidence type="ECO:0000256" key="7">
    <source>
        <dbReference type="ARBA" id="ARBA00023237"/>
    </source>
</evidence>
<dbReference type="EMBL" id="JAHCTB010000003">
    <property type="protein sequence ID" value="MBT0608107.1"/>
    <property type="molecule type" value="Genomic_DNA"/>
</dbReference>
<proteinExistence type="inferred from homology"/>
<evidence type="ECO:0000256" key="5">
    <source>
        <dbReference type="ARBA" id="ARBA00022692"/>
    </source>
</evidence>
<feature type="coiled-coil region" evidence="8">
    <location>
        <begin position="173"/>
        <end position="207"/>
    </location>
</feature>
<dbReference type="Proteomes" id="UP001297092">
    <property type="component" value="Unassembled WGS sequence"/>
</dbReference>
<evidence type="ECO:0000313" key="11">
    <source>
        <dbReference type="Proteomes" id="UP001297092"/>
    </source>
</evidence>